<name>A0ABS7QX29_9ACTN</name>
<organism evidence="2 3">
    <name type="scientific">Streptantibioticus parmotrematis</name>
    <dbReference type="NCBI Taxonomy" id="2873249"/>
    <lineage>
        <taxon>Bacteria</taxon>
        <taxon>Bacillati</taxon>
        <taxon>Actinomycetota</taxon>
        <taxon>Actinomycetes</taxon>
        <taxon>Kitasatosporales</taxon>
        <taxon>Streptomycetaceae</taxon>
        <taxon>Streptantibioticus</taxon>
    </lineage>
</organism>
<evidence type="ECO:0000256" key="1">
    <source>
        <dbReference type="SAM" id="MobiDB-lite"/>
    </source>
</evidence>
<proteinExistence type="predicted"/>
<feature type="region of interest" description="Disordered" evidence="1">
    <location>
        <begin position="62"/>
        <end position="105"/>
    </location>
</feature>
<evidence type="ECO:0000313" key="2">
    <source>
        <dbReference type="EMBL" id="MBY8886920.1"/>
    </source>
</evidence>
<protein>
    <submittedName>
        <fullName evidence="2">Uncharacterized protein</fullName>
    </submittedName>
</protein>
<sequence length="105" mass="11421">MRSPEARAREVAALLAAATGTEACTTSTPDAIRVEVDVPDEIPEPLHTALVDALRRADRYGHARTTDTAVAWAEITRTGNEDDHDDQDDHDDSHDHPSQPQEGTP</sequence>
<keyword evidence="3" id="KW-1185">Reference proteome</keyword>
<comment type="caution">
    <text evidence="2">The sequence shown here is derived from an EMBL/GenBank/DDBJ whole genome shotgun (WGS) entry which is preliminary data.</text>
</comment>
<dbReference type="Proteomes" id="UP001198565">
    <property type="component" value="Unassembled WGS sequence"/>
</dbReference>
<evidence type="ECO:0000313" key="3">
    <source>
        <dbReference type="Proteomes" id="UP001198565"/>
    </source>
</evidence>
<dbReference type="RefSeq" id="WP_222979603.1">
    <property type="nucleotide sequence ID" value="NZ_JAINVZ010000012.1"/>
</dbReference>
<accession>A0ABS7QX29</accession>
<dbReference type="EMBL" id="JAINVZ010000012">
    <property type="protein sequence ID" value="MBY8886920.1"/>
    <property type="molecule type" value="Genomic_DNA"/>
</dbReference>
<reference evidence="2 3" key="1">
    <citation type="submission" date="2021-08" db="EMBL/GenBank/DDBJ databases">
        <title>Streptomyces sp. PTM05 isolated from lichen.</title>
        <authorList>
            <person name="Somphong A."/>
            <person name="Phongsopitanun W."/>
            <person name="Tanasupawat S."/>
        </authorList>
    </citation>
    <scope>NUCLEOTIDE SEQUENCE [LARGE SCALE GENOMIC DNA]</scope>
    <source>
        <strain evidence="2 3">Ptm05</strain>
    </source>
</reference>
<gene>
    <name evidence="2" type="ORF">K7472_18950</name>
</gene>